<feature type="coiled-coil region" evidence="5">
    <location>
        <begin position="197"/>
        <end position="224"/>
    </location>
</feature>
<feature type="transmembrane region" description="Helical" evidence="7">
    <location>
        <begin position="52"/>
        <end position="76"/>
    </location>
</feature>
<organism evidence="9 10">
    <name type="scientific">Canavalia gladiata</name>
    <name type="common">Sword bean</name>
    <name type="synonym">Dolichos gladiatus</name>
    <dbReference type="NCBI Taxonomy" id="3824"/>
    <lineage>
        <taxon>Eukaryota</taxon>
        <taxon>Viridiplantae</taxon>
        <taxon>Streptophyta</taxon>
        <taxon>Embryophyta</taxon>
        <taxon>Tracheophyta</taxon>
        <taxon>Spermatophyta</taxon>
        <taxon>Magnoliopsida</taxon>
        <taxon>eudicotyledons</taxon>
        <taxon>Gunneridae</taxon>
        <taxon>Pentapetalae</taxon>
        <taxon>rosids</taxon>
        <taxon>fabids</taxon>
        <taxon>Fabales</taxon>
        <taxon>Fabaceae</taxon>
        <taxon>Papilionoideae</taxon>
        <taxon>50 kb inversion clade</taxon>
        <taxon>NPAAA clade</taxon>
        <taxon>indigoferoid/millettioid clade</taxon>
        <taxon>Phaseoleae</taxon>
        <taxon>Canavalia</taxon>
    </lineage>
</organism>
<reference evidence="9 10" key="1">
    <citation type="submission" date="2024-01" db="EMBL/GenBank/DDBJ databases">
        <title>The genomes of 5 underutilized Papilionoideae crops provide insights into root nodulation and disease resistanc.</title>
        <authorList>
            <person name="Jiang F."/>
        </authorList>
    </citation>
    <scope>NUCLEOTIDE SEQUENCE [LARGE SCALE GENOMIC DNA]</scope>
    <source>
        <strain evidence="9">LVBAO_FW01</strain>
        <tissue evidence="9">Leaves</tissue>
    </source>
</reference>
<feature type="compositionally biased region" description="Acidic residues" evidence="6">
    <location>
        <begin position="109"/>
        <end position="119"/>
    </location>
</feature>
<comment type="caution">
    <text evidence="9">The sequence shown here is derived from an EMBL/GenBank/DDBJ whole genome shotgun (WGS) entry which is preliminary data.</text>
</comment>
<dbReference type="Pfam" id="PF04576">
    <property type="entry name" value="Zein-binding"/>
    <property type="match status" value="1"/>
</dbReference>
<dbReference type="Proteomes" id="UP001367508">
    <property type="component" value="Unassembled WGS sequence"/>
</dbReference>
<comment type="subcellular location">
    <subcellularLocation>
        <location evidence="1">Membrane</location>
    </subcellularLocation>
</comment>
<feature type="domain" description="GTD-binding" evidence="8">
    <location>
        <begin position="124"/>
        <end position="222"/>
    </location>
</feature>
<feature type="transmembrane region" description="Helical" evidence="7">
    <location>
        <begin position="21"/>
        <end position="40"/>
    </location>
</feature>
<dbReference type="EMBL" id="JAYMYQ010000005">
    <property type="protein sequence ID" value="KAK7328077.1"/>
    <property type="molecule type" value="Genomic_DNA"/>
</dbReference>
<keyword evidence="3 7" id="KW-1133">Transmembrane helix</keyword>
<evidence type="ECO:0000256" key="6">
    <source>
        <dbReference type="SAM" id="MobiDB-lite"/>
    </source>
</evidence>
<sequence>MQTLGRFCLLVVGFYHRFLRLSLRFILLLLMDFPSTFKFITQASEVGCGFVLLGYFSRLFNLLGLLLIFSFCFKILGGPTPRFRSHPSPPKLNNPLPSKPSLNVPNKTEDDDNSKDDNVEDDVFDVMSLRKLVKMERQRFNAACAEIEKERVAASSAAEEAMAMILRLQSEKSAVEIQAKQFRRVVEQKEEYDQEVIESLRWTVVELETQKNLLEDQLGVYREKLGQFLQDEEIDQLEGVDANSGFLNFSVEYDNLDASLDTHSPPHPHLQHQHSL</sequence>
<name>A0AAN9L2A4_CANGL</name>
<keyword evidence="5" id="KW-0175">Coiled coil</keyword>
<dbReference type="GO" id="GO:0080115">
    <property type="term" value="F:myosin XI tail binding"/>
    <property type="evidence" value="ECO:0007669"/>
    <property type="project" value="UniProtKB-ARBA"/>
</dbReference>
<keyword evidence="2 7" id="KW-0812">Transmembrane</keyword>
<evidence type="ECO:0000256" key="4">
    <source>
        <dbReference type="ARBA" id="ARBA00023136"/>
    </source>
</evidence>
<dbReference type="PROSITE" id="PS51775">
    <property type="entry name" value="GTD_BINDING"/>
    <property type="match status" value="1"/>
</dbReference>
<evidence type="ECO:0000256" key="1">
    <source>
        <dbReference type="ARBA" id="ARBA00004370"/>
    </source>
</evidence>
<keyword evidence="10" id="KW-1185">Reference proteome</keyword>
<protein>
    <recommendedName>
        <fullName evidence="8">GTD-binding domain-containing protein</fullName>
    </recommendedName>
</protein>
<dbReference type="PANTHER" id="PTHR31422:SF27">
    <property type="entry name" value="DUF593-CONTAINING PROTEIN 1"/>
    <property type="match status" value="1"/>
</dbReference>
<feature type="compositionally biased region" description="Low complexity" evidence="6">
    <location>
        <begin position="93"/>
        <end position="103"/>
    </location>
</feature>
<evidence type="ECO:0000256" key="7">
    <source>
        <dbReference type="SAM" id="Phobius"/>
    </source>
</evidence>
<proteinExistence type="predicted"/>
<evidence type="ECO:0000256" key="5">
    <source>
        <dbReference type="SAM" id="Coils"/>
    </source>
</evidence>
<evidence type="ECO:0000313" key="9">
    <source>
        <dbReference type="EMBL" id="KAK7328077.1"/>
    </source>
</evidence>
<evidence type="ECO:0000256" key="3">
    <source>
        <dbReference type="ARBA" id="ARBA00022989"/>
    </source>
</evidence>
<evidence type="ECO:0000259" key="8">
    <source>
        <dbReference type="PROSITE" id="PS51775"/>
    </source>
</evidence>
<accession>A0AAN9L2A4</accession>
<dbReference type="InterPro" id="IPR007656">
    <property type="entry name" value="GTD-bd"/>
</dbReference>
<evidence type="ECO:0000313" key="10">
    <source>
        <dbReference type="Proteomes" id="UP001367508"/>
    </source>
</evidence>
<dbReference type="AlphaFoldDB" id="A0AAN9L2A4"/>
<gene>
    <name evidence="9" type="ORF">VNO77_22173</name>
</gene>
<feature type="region of interest" description="Disordered" evidence="6">
    <location>
        <begin position="84"/>
        <end position="119"/>
    </location>
</feature>
<keyword evidence="4 7" id="KW-0472">Membrane</keyword>
<evidence type="ECO:0000256" key="2">
    <source>
        <dbReference type="ARBA" id="ARBA00022692"/>
    </source>
</evidence>
<dbReference type="GO" id="GO:0016020">
    <property type="term" value="C:membrane"/>
    <property type="evidence" value="ECO:0007669"/>
    <property type="project" value="UniProtKB-SubCell"/>
</dbReference>
<dbReference type="PANTHER" id="PTHR31422">
    <property type="entry name" value="BNAANNG28530D PROTEIN"/>
    <property type="match status" value="1"/>
</dbReference>